<dbReference type="KEGG" id="tet:TTHERM_00593070"/>
<reference evidence="3" key="1">
    <citation type="journal article" date="2006" name="PLoS Biol.">
        <title>Macronuclear genome sequence of the ciliate Tetrahymena thermophila, a model eukaryote.</title>
        <authorList>
            <person name="Eisen J.A."/>
            <person name="Coyne R.S."/>
            <person name="Wu M."/>
            <person name="Wu D."/>
            <person name="Thiagarajan M."/>
            <person name="Wortman J.R."/>
            <person name="Badger J.H."/>
            <person name="Ren Q."/>
            <person name="Amedeo P."/>
            <person name="Jones K.M."/>
            <person name="Tallon L.J."/>
            <person name="Delcher A.L."/>
            <person name="Salzberg S.L."/>
            <person name="Silva J.C."/>
            <person name="Haas B.J."/>
            <person name="Majoros W.H."/>
            <person name="Farzad M."/>
            <person name="Carlton J.M."/>
            <person name="Smith R.K. Jr."/>
            <person name="Garg J."/>
            <person name="Pearlman R.E."/>
            <person name="Karrer K.M."/>
            <person name="Sun L."/>
            <person name="Manning G."/>
            <person name="Elde N.C."/>
            <person name="Turkewitz A.P."/>
            <person name="Asai D.J."/>
            <person name="Wilkes D.E."/>
            <person name="Wang Y."/>
            <person name="Cai H."/>
            <person name="Collins K."/>
            <person name="Stewart B.A."/>
            <person name="Lee S.R."/>
            <person name="Wilamowska K."/>
            <person name="Weinberg Z."/>
            <person name="Ruzzo W.L."/>
            <person name="Wloga D."/>
            <person name="Gaertig J."/>
            <person name="Frankel J."/>
            <person name="Tsao C.-C."/>
            <person name="Gorovsky M.A."/>
            <person name="Keeling P.J."/>
            <person name="Waller R.F."/>
            <person name="Patron N.J."/>
            <person name="Cherry J.M."/>
            <person name="Stover N.A."/>
            <person name="Krieger C.J."/>
            <person name="del Toro C."/>
            <person name="Ryder H.F."/>
            <person name="Williamson S.C."/>
            <person name="Barbeau R.A."/>
            <person name="Hamilton E.P."/>
            <person name="Orias E."/>
        </authorList>
    </citation>
    <scope>NUCLEOTIDE SEQUENCE [LARGE SCALE GENOMIC DNA]</scope>
    <source>
        <strain evidence="3">SB210</strain>
    </source>
</reference>
<dbReference type="RefSeq" id="XP_001011666.2">
    <property type="nucleotide sequence ID" value="XM_001011666.2"/>
</dbReference>
<gene>
    <name evidence="2" type="ORF">TTHERM_00593070</name>
</gene>
<dbReference type="GeneID" id="7833500"/>
<evidence type="ECO:0000256" key="1">
    <source>
        <dbReference type="SAM" id="SignalP"/>
    </source>
</evidence>
<dbReference type="AlphaFoldDB" id="Q232J1"/>
<protein>
    <submittedName>
        <fullName evidence="2">Transmembrane protein, putative</fullName>
    </submittedName>
</protein>
<keyword evidence="1" id="KW-0732">Signal</keyword>
<dbReference type="HOGENOM" id="CLU_136498_0_0_1"/>
<feature type="chain" id="PRO_5004201818" evidence="1">
    <location>
        <begin position="27"/>
        <end position="177"/>
    </location>
</feature>
<accession>Q232J1</accession>
<sequence>MGLIVSICFKMKILFFLAVLLAIASCQIYPMYVGNQCSLSSCPRSYWTYNNINYNYTCPKTGSGNARFRLNGQNYVLDFIANNSTSYYSVQLPLIYNKDAKSNGIQYFQPLQTDTFVVLNCTIPAAKKYTNLCSRHALVGGKIIKSGAFQNSCAFGLDAPKLSFLQQEQNFELESLD</sequence>
<name>Q232J1_TETTS</name>
<dbReference type="InParanoid" id="Q232J1"/>
<feature type="signal peptide" evidence="1">
    <location>
        <begin position="1"/>
        <end position="26"/>
    </location>
</feature>
<dbReference type="EMBL" id="GG662781">
    <property type="protein sequence ID" value="EAR91421.2"/>
    <property type="molecule type" value="Genomic_DNA"/>
</dbReference>
<keyword evidence="3" id="KW-1185">Reference proteome</keyword>
<proteinExistence type="predicted"/>
<keyword evidence="2" id="KW-0812">Transmembrane</keyword>
<evidence type="ECO:0000313" key="3">
    <source>
        <dbReference type="Proteomes" id="UP000009168"/>
    </source>
</evidence>
<organism evidence="2 3">
    <name type="scientific">Tetrahymena thermophila (strain SB210)</name>
    <dbReference type="NCBI Taxonomy" id="312017"/>
    <lineage>
        <taxon>Eukaryota</taxon>
        <taxon>Sar</taxon>
        <taxon>Alveolata</taxon>
        <taxon>Ciliophora</taxon>
        <taxon>Intramacronucleata</taxon>
        <taxon>Oligohymenophorea</taxon>
        <taxon>Hymenostomatida</taxon>
        <taxon>Tetrahymenina</taxon>
        <taxon>Tetrahymenidae</taxon>
        <taxon>Tetrahymena</taxon>
    </lineage>
</organism>
<dbReference type="Proteomes" id="UP000009168">
    <property type="component" value="Unassembled WGS sequence"/>
</dbReference>
<evidence type="ECO:0000313" key="2">
    <source>
        <dbReference type="EMBL" id="EAR91421.2"/>
    </source>
</evidence>
<keyword evidence="2" id="KW-0472">Membrane</keyword>